<dbReference type="SUPFAM" id="SSF52402">
    <property type="entry name" value="Adenine nucleotide alpha hydrolases-like"/>
    <property type="match status" value="1"/>
</dbReference>
<name>A0A286RF35_9BACT</name>
<dbReference type="InterPro" id="IPR014730">
    <property type="entry name" value="ETF_a/b_N"/>
</dbReference>
<dbReference type="Proteomes" id="UP000215086">
    <property type="component" value="Chromosome"/>
</dbReference>
<evidence type="ECO:0000313" key="3">
    <source>
        <dbReference type="EMBL" id="ASV74573.1"/>
    </source>
</evidence>
<dbReference type="EMBL" id="CP018477">
    <property type="protein sequence ID" value="ASV74573.1"/>
    <property type="molecule type" value="Genomic_DNA"/>
</dbReference>
<dbReference type="PIRSF" id="PIRSF000090">
    <property type="entry name" value="Beta-ETF"/>
    <property type="match status" value="1"/>
</dbReference>
<dbReference type="AlphaFoldDB" id="A0A286RF35"/>
<dbReference type="InterPro" id="IPR012255">
    <property type="entry name" value="ETF_b"/>
</dbReference>
<dbReference type="InterPro" id="IPR014729">
    <property type="entry name" value="Rossmann-like_a/b/a_fold"/>
</dbReference>
<gene>
    <name evidence="3" type="ORF">THTE_1971</name>
</gene>
<dbReference type="PANTHER" id="PTHR21294">
    <property type="entry name" value="ELECTRON TRANSFER FLAVOPROTEIN BETA-SUBUNIT"/>
    <property type="match status" value="1"/>
</dbReference>
<accession>A0A286RF35</accession>
<feature type="domain" description="Electron transfer flavoprotein alpha/beta-subunit N-terminal" evidence="2">
    <location>
        <begin position="26"/>
        <end position="213"/>
    </location>
</feature>
<dbReference type="InterPro" id="IPR033948">
    <property type="entry name" value="ETF_beta_N"/>
</dbReference>
<dbReference type="RefSeq" id="WP_095414854.1">
    <property type="nucleotide sequence ID" value="NZ_CP018477.1"/>
</dbReference>
<reference evidence="3 4" key="1">
    <citation type="journal article" name="Front. Microbiol.">
        <title>Sugar Metabolism of the First Thermophilic Planctomycete Thermogutta terrifontis: Comparative Genomic and Transcriptomic Approaches.</title>
        <authorList>
            <person name="Elcheninov A.G."/>
            <person name="Menzel P."/>
            <person name="Gudbergsdottir S.R."/>
            <person name="Slesarev A.I."/>
            <person name="Kadnikov V.V."/>
            <person name="Krogh A."/>
            <person name="Bonch-Osmolovskaya E.A."/>
            <person name="Peng X."/>
            <person name="Kublanov I.V."/>
        </authorList>
    </citation>
    <scope>NUCLEOTIDE SEQUENCE [LARGE SCALE GENOMIC DNA]</scope>
    <source>
        <strain evidence="3 4">R1</strain>
    </source>
</reference>
<dbReference type="Gene3D" id="3.40.50.620">
    <property type="entry name" value="HUPs"/>
    <property type="match status" value="1"/>
</dbReference>
<evidence type="ECO:0000259" key="2">
    <source>
        <dbReference type="SMART" id="SM00893"/>
    </source>
</evidence>
<proteinExistence type="predicted"/>
<dbReference type="CDD" id="cd01714">
    <property type="entry name" value="ETF_beta"/>
    <property type="match status" value="1"/>
</dbReference>
<sequence length="304" mass="33378">MPYDIVVCVKQVPDTANITAEAMKEDGTVNRAALPAIFNPEDLNALEAALEIRDRYGGTVTAISMGPPKAAEVLRDCLYRGADRVILITDRRAAASDTLATSYILAQTIRTIGRFDIVLCGRQAIDGDTAQVGPQIAEKLGIPQVTYLEKIDCIENGTARVRRNVGRGWEVVEVKLPVLFTVIGGANQPRPPAAKKVMRYKRARIPAEIEAEVKASLGQVSDEELLDAVERRKQELARQGLLMEQWSLDDIHADLNRCGLPGSPTKVYRVQAIVLTKKGFTNIPPTEEGIRRLIDELVVDRTLG</sequence>
<dbReference type="GO" id="GO:0009055">
    <property type="term" value="F:electron transfer activity"/>
    <property type="evidence" value="ECO:0007669"/>
    <property type="project" value="InterPro"/>
</dbReference>
<dbReference type="SMART" id="SM00893">
    <property type="entry name" value="ETF"/>
    <property type="match status" value="1"/>
</dbReference>
<keyword evidence="1" id="KW-0249">Electron transport</keyword>
<dbReference type="Pfam" id="PF01012">
    <property type="entry name" value="ETF"/>
    <property type="match status" value="1"/>
</dbReference>
<keyword evidence="1" id="KW-0813">Transport</keyword>
<dbReference type="PANTHER" id="PTHR21294:SF17">
    <property type="entry name" value="PROTEIN FIXA"/>
    <property type="match status" value="1"/>
</dbReference>
<organism evidence="3 4">
    <name type="scientific">Thermogutta terrifontis</name>
    <dbReference type="NCBI Taxonomy" id="1331910"/>
    <lineage>
        <taxon>Bacteria</taxon>
        <taxon>Pseudomonadati</taxon>
        <taxon>Planctomycetota</taxon>
        <taxon>Planctomycetia</taxon>
        <taxon>Pirellulales</taxon>
        <taxon>Thermoguttaceae</taxon>
        <taxon>Thermogutta</taxon>
    </lineage>
</organism>
<protein>
    <submittedName>
        <fullName evidence="3">Electron transfer flavoprotein, beta subunit</fullName>
    </submittedName>
</protein>
<evidence type="ECO:0000256" key="1">
    <source>
        <dbReference type="ARBA" id="ARBA00022982"/>
    </source>
</evidence>
<dbReference type="KEGG" id="ttf:THTE_1971"/>
<evidence type="ECO:0000313" key="4">
    <source>
        <dbReference type="Proteomes" id="UP000215086"/>
    </source>
</evidence>
<keyword evidence="4" id="KW-1185">Reference proteome</keyword>
<dbReference type="OrthoDB" id="9804960at2"/>